<dbReference type="PANTHER" id="PTHR45453:SF1">
    <property type="entry name" value="PHOSPHATE REGULON SENSOR PROTEIN PHOR"/>
    <property type="match status" value="1"/>
</dbReference>
<dbReference type="InterPro" id="IPR050351">
    <property type="entry name" value="BphY/WalK/GraS-like"/>
</dbReference>
<evidence type="ECO:0000256" key="6">
    <source>
        <dbReference type="ARBA" id="ARBA00023012"/>
    </source>
</evidence>
<evidence type="ECO:0000313" key="8">
    <source>
        <dbReference type="EMBL" id="MDO5970519.1"/>
    </source>
</evidence>
<keyword evidence="9" id="KW-1185">Reference proteome</keyword>
<keyword evidence="4" id="KW-0808">Transferase</keyword>
<organism evidence="8 9">
    <name type="scientific">Flavivirga aquimarina</name>
    <dbReference type="NCBI Taxonomy" id="2027862"/>
    <lineage>
        <taxon>Bacteria</taxon>
        <taxon>Pseudomonadati</taxon>
        <taxon>Bacteroidota</taxon>
        <taxon>Flavobacteriia</taxon>
        <taxon>Flavobacteriales</taxon>
        <taxon>Flavobacteriaceae</taxon>
        <taxon>Flavivirga</taxon>
    </lineage>
</organism>
<protein>
    <recommendedName>
        <fullName evidence="2">histidine kinase</fullName>
        <ecNumber evidence="2">2.7.13.3</ecNumber>
    </recommendedName>
</protein>
<feature type="domain" description="Histidine kinase" evidence="7">
    <location>
        <begin position="34"/>
        <end position="253"/>
    </location>
</feature>
<keyword evidence="3" id="KW-0597">Phosphoprotein</keyword>
<dbReference type="SUPFAM" id="SSF55874">
    <property type="entry name" value="ATPase domain of HSP90 chaperone/DNA topoisomerase II/histidine kinase"/>
    <property type="match status" value="1"/>
</dbReference>
<evidence type="ECO:0000256" key="1">
    <source>
        <dbReference type="ARBA" id="ARBA00000085"/>
    </source>
</evidence>
<evidence type="ECO:0000256" key="3">
    <source>
        <dbReference type="ARBA" id="ARBA00022553"/>
    </source>
</evidence>
<dbReference type="InterPro" id="IPR005467">
    <property type="entry name" value="His_kinase_dom"/>
</dbReference>
<dbReference type="InterPro" id="IPR003594">
    <property type="entry name" value="HATPase_dom"/>
</dbReference>
<dbReference type="InterPro" id="IPR004358">
    <property type="entry name" value="Sig_transdc_His_kin-like_C"/>
</dbReference>
<name>A0ABT8WBJ4_9FLAO</name>
<dbReference type="Proteomes" id="UP001176883">
    <property type="component" value="Unassembled WGS sequence"/>
</dbReference>
<evidence type="ECO:0000313" key="9">
    <source>
        <dbReference type="Proteomes" id="UP001176883"/>
    </source>
</evidence>
<keyword evidence="6" id="KW-0902">Two-component regulatory system</keyword>
<dbReference type="SUPFAM" id="SSF47384">
    <property type="entry name" value="Homodimeric domain of signal transducing histidine kinase"/>
    <property type="match status" value="1"/>
</dbReference>
<sequence length="269" mass="30630">MILIISGGYFIHKVIKQKKVITQLNATKDKLFSVLTHDLKTPMQFIQNKLFTIINESDKAAFDQKVCKQLVMDSYQLSKKTALLMDNTLHWVLKSKDQLLFNRQKLTLISVVNQVVHNYTPMLKEKEIQLIYNVDPLVKVYADLNSLKIIIRNILDNAIKFSFQQGTIILNGVTKTNEYLLCIKDQGMGFKKKQTSAKSVFILTSTPDTDGKTGTGLGLQLCRELTKKNKGILTIKSDLKKGTEVVLTLPLYKNQETDEKNTNSGFRRQ</sequence>
<dbReference type="EMBL" id="JAUOEK010000120">
    <property type="protein sequence ID" value="MDO5970519.1"/>
    <property type="molecule type" value="Genomic_DNA"/>
</dbReference>
<dbReference type="SMART" id="SM00387">
    <property type="entry name" value="HATPase_c"/>
    <property type="match status" value="1"/>
</dbReference>
<dbReference type="PRINTS" id="PR00344">
    <property type="entry name" value="BCTRLSENSOR"/>
</dbReference>
<comment type="caution">
    <text evidence="8">The sequence shown here is derived from an EMBL/GenBank/DDBJ whole genome shotgun (WGS) entry which is preliminary data.</text>
</comment>
<dbReference type="PROSITE" id="PS50109">
    <property type="entry name" value="HIS_KIN"/>
    <property type="match status" value="1"/>
</dbReference>
<evidence type="ECO:0000259" key="7">
    <source>
        <dbReference type="PROSITE" id="PS50109"/>
    </source>
</evidence>
<comment type="catalytic activity">
    <reaction evidence="1">
        <text>ATP + protein L-histidine = ADP + protein N-phospho-L-histidine.</text>
        <dbReference type="EC" id="2.7.13.3"/>
    </reaction>
</comment>
<dbReference type="EC" id="2.7.13.3" evidence="2"/>
<dbReference type="PANTHER" id="PTHR45453">
    <property type="entry name" value="PHOSPHATE REGULON SENSOR PROTEIN PHOR"/>
    <property type="match status" value="1"/>
</dbReference>
<gene>
    <name evidence="8" type="ORF">Q4Q35_11945</name>
</gene>
<evidence type="ECO:0000256" key="2">
    <source>
        <dbReference type="ARBA" id="ARBA00012438"/>
    </source>
</evidence>
<accession>A0ABT8WBJ4</accession>
<keyword evidence="5 8" id="KW-0418">Kinase</keyword>
<dbReference type="Gene3D" id="3.30.565.10">
    <property type="entry name" value="Histidine kinase-like ATPase, C-terminal domain"/>
    <property type="match status" value="1"/>
</dbReference>
<dbReference type="InterPro" id="IPR036890">
    <property type="entry name" value="HATPase_C_sf"/>
</dbReference>
<proteinExistence type="predicted"/>
<dbReference type="RefSeq" id="WP_303278207.1">
    <property type="nucleotide sequence ID" value="NZ_JAUOEK010000120.1"/>
</dbReference>
<reference evidence="8" key="1">
    <citation type="submission" date="2023-07" db="EMBL/GenBank/DDBJ databases">
        <title>Two novel species in the genus Flavivirga.</title>
        <authorList>
            <person name="Kwon K."/>
        </authorList>
    </citation>
    <scope>NUCLEOTIDE SEQUENCE</scope>
    <source>
        <strain evidence="8">KCTC 52353</strain>
    </source>
</reference>
<evidence type="ECO:0000256" key="5">
    <source>
        <dbReference type="ARBA" id="ARBA00022777"/>
    </source>
</evidence>
<evidence type="ECO:0000256" key="4">
    <source>
        <dbReference type="ARBA" id="ARBA00022679"/>
    </source>
</evidence>
<dbReference type="GO" id="GO:0016301">
    <property type="term" value="F:kinase activity"/>
    <property type="evidence" value="ECO:0007669"/>
    <property type="project" value="UniProtKB-KW"/>
</dbReference>
<dbReference type="Pfam" id="PF02518">
    <property type="entry name" value="HATPase_c"/>
    <property type="match status" value="1"/>
</dbReference>
<dbReference type="InterPro" id="IPR036097">
    <property type="entry name" value="HisK_dim/P_sf"/>
</dbReference>